<dbReference type="CDD" id="cd07042">
    <property type="entry name" value="STAS_SulP_like_sulfate_transporter"/>
    <property type="match status" value="1"/>
</dbReference>
<dbReference type="Pfam" id="PF01740">
    <property type="entry name" value="STAS"/>
    <property type="match status" value="1"/>
</dbReference>
<feature type="transmembrane region" description="Helical" evidence="5">
    <location>
        <begin position="338"/>
        <end position="359"/>
    </location>
</feature>
<dbReference type="RefSeq" id="WP_306762238.1">
    <property type="nucleotide sequence ID" value="NZ_CP118224.1"/>
</dbReference>
<keyword evidence="2 5" id="KW-0812">Transmembrane</keyword>
<keyword evidence="8" id="KW-1185">Reference proteome</keyword>
<dbReference type="InterPro" id="IPR036513">
    <property type="entry name" value="STAS_dom_sf"/>
</dbReference>
<accession>A0AA50KP11</accession>
<dbReference type="GO" id="GO:0016020">
    <property type="term" value="C:membrane"/>
    <property type="evidence" value="ECO:0007669"/>
    <property type="project" value="UniProtKB-SubCell"/>
</dbReference>
<dbReference type="InterPro" id="IPR002645">
    <property type="entry name" value="STAS_dom"/>
</dbReference>
<evidence type="ECO:0000256" key="4">
    <source>
        <dbReference type="ARBA" id="ARBA00023136"/>
    </source>
</evidence>
<dbReference type="Pfam" id="PF00916">
    <property type="entry name" value="Sulfate_transp"/>
    <property type="match status" value="1"/>
</dbReference>
<feature type="transmembrane region" description="Helical" evidence="5">
    <location>
        <begin position="255"/>
        <end position="278"/>
    </location>
</feature>
<keyword evidence="4 5" id="KW-0472">Membrane</keyword>
<organism evidence="7 8">
    <name type="scientific">Oceanimonas pelagia</name>
    <dbReference type="NCBI Taxonomy" id="3028314"/>
    <lineage>
        <taxon>Bacteria</taxon>
        <taxon>Pseudomonadati</taxon>
        <taxon>Pseudomonadota</taxon>
        <taxon>Gammaproteobacteria</taxon>
        <taxon>Aeromonadales</taxon>
        <taxon>Aeromonadaceae</taxon>
        <taxon>Oceanimonas</taxon>
    </lineage>
</organism>
<feature type="transmembrane region" description="Helical" evidence="5">
    <location>
        <begin position="218"/>
        <end position="243"/>
    </location>
</feature>
<evidence type="ECO:0000256" key="1">
    <source>
        <dbReference type="ARBA" id="ARBA00004141"/>
    </source>
</evidence>
<keyword evidence="3 5" id="KW-1133">Transmembrane helix</keyword>
<dbReference type="PROSITE" id="PS50801">
    <property type="entry name" value="STAS"/>
    <property type="match status" value="1"/>
</dbReference>
<evidence type="ECO:0000313" key="7">
    <source>
        <dbReference type="EMBL" id="WMC10984.1"/>
    </source>
</evidence>
<feature type="transmembrane region" description="Helical" evidence="5">
    <location>
        <begin position="299"/>
        <end position="318"/>
    </location>
</feature>
<dbReference type="KEGG" id="ope:PU634_01065"/>
<feature type="transmembrane region" description="Helical" evidence="5">
    <location>
        <begin position="107"/>
        <end position="130"/>
    </location>
</feature>
<dbReference type="InterPro" id="IPR011547">
    <property type="entry name" value="SLC26A/SulP_dom"/>
</dbReference>
<dbReference type="GO" id="GO:0055085">
    <property type="term" value="P:transmembrane transport"/>
    <property type="evidence" value="ECO:0007669"/>
    <property type="project" value="InterPro"/>
</dbReference>
<feature type="transmembrane region" description="Helical" evidence="5">
    <location>
        <begin position="397"/>
        <end position="423"/>
    </location>
</feature>
<feature type="transmembrane region" description="Helical" evidence="5">
    <location>
        <begin position="366"/>
        <end position="385"/>
    </location>
</feature>
<feature type="transmembrane region" description="Helical" evidence="5">
    <location>
        <begin position="61"/>
        <end position="83"/>
    </location>
</feature>
<dbReference type="SUPFAM" id="SSF52091">
    <property type="entry name" value="SpoIIaa-like"/>
    <property type="match status" value="1"/>
</dbReference>
<evidence type="ECO:0000256" key="3">
    <source>
        <dbReference type="ARBA" id="ARBA00022989"/>
    </source>
</evidence>
<dbReference type="AlphaFoldDB" id="A0AA50KP11"/>
<evidence type="ECO:0000259" key="6">
    <source>
        <dbReference type="PROSITE" id="PS50801"/>
    </source>
</evidence>
<name>A0AA50KP11_9GAMM</name>
<dbReference type="PANTHER" id="PTHR11814">
    <property type="entry name" value="SULFATE TRANSPORTER"/>
    <property type="match status" value="1"/>
</dbReference>
<evidence type="ECO:0000313" key="8">
    <source>
        <dbReference type="Proteomes" id="UP001223802"/>
    </source>
</evidence>
<gene>
    <name evidence="7" type="ORF">PU634_01065</name>
</gene>
<comment type="subcellular location">
    <subcellularLocation>
        <location evidence="1">Membrane</location>
        <topology evidence="1">Multi-pass membrane protein</topology>
    </subcellularLocation>
</comment>
<proteinExistence type="predicted"/>
<dbReference type="InterPro" id="IPR001902">
    <property type="entry name" value="SLC26A/SulP_fam"/>
</dbReference>
<dbReference type="Proteomes" id="UP001223802">
    <property type="component" value="Chromosome"/>
</dbReference>
<feature type="transmembrane region" description="Helical" evidence="5">
    <location>
        <begin position="37"/>
        <end position="54"/>
    </location>
</feature>
<dbReference type="Gene3D" id="3.30.750.24">
    <property type="entry name" value="STAS domain"/>
    <property type="match status" value="1"/>
</dbReference>
<dbReference type="EMBL" id="CP118224">
    <property type="protein sequence ID" value="WMC10984.1"/>
    <property type="molecule type" value="Genomic_DNA"/>
</dbReference>
<feature type="transmembrane region" description="Helical" evidence="5">
    <location>
        <begin position="188"/>
        <end position="206"/>
    </location>
</feature>
<sequence length="594" mass="64402">MPEPTAGFYLRWQRLLPFLGWWPLVNGASLRADAQSGLTNAIVVLPQGVAYALIAGLPPEYGLYAAIIPAVIAALFGSSWHLISGPTAAMSVVVFTSVSPLAEPGSAAFIALALTLTLMKGVFQLVLALARLGVLVNFVSQSVVIGFTAGAAVVIASSQLPTLLGIAVNNEGSVPGTWWQLLHHLTEVDYYSLTVALFTVLACVGIKRWRPRWPNMLIALALASGLAVLIDPTHAHIALVGAIPTGLPPLSLPDLSLTSISALAPGALAISLLGLVEAAAISRAIASRSHQRLDDNQEFIGQGLSNIVGAFFSCYASSGSFTRSGINYTSGARTPMAAMFASGFLLLIILLAPGITTWLPRPAMAGLLLVVAWNLIDFHHIRLIMRGSRSEATVLTATFAATLLVELEFAIYTGVILSLVFYLKRTSTPRVVSILPDPDSKHPFFVNAERRRLPYCPQLRVIRIEGSLFFGAVNHVQEYLQAIREPRLLIVGNGINFVDMVGADMLVQEAERRRELGGDLYLCNLREGVLRFLLRNNRLDDIRRDHVFINKGQAIHRIYDQLDAEVCRTCTARIFRECHIRPPGQPAEKAKAED</sequence>
<protein>
    <submittedName>
        <fullName evidence="7">SulP family inorganic anion transporter</fullName>
    </submittedName>
</protein>
<evidence type="ECO:0000256" key="2">
    <source>
        <dbReference type="ARBA" id="ARBA00022692"/>
    </source>
</evidence>
<reference evidence="7 8" key="1">
    <citation type="submission" date="2023-02" db="EMBL/GenBank/DDBJ databases">
        <title>Complete genome sequence of a novel bacterium Oceanimonas sp. NTOU-MSR1 isolated from marine coast sediment.</title>
        <authorList>
            <person name="Yang H.-T."/>
            <person name="Chen Y.-L."/>
            <person name="Ho Y.-N."/>
        </authorList>
    </citation>
    <scope>NUCLEOTIDE SEQUENCE [LARGE SCALE GENOMIC DNA]</scope>
    <source>
        <strain evidence="7 8">NTOU-MSR1</strain>
    </source>
</reference>
<evidence type="ECO:0000256" key="5">
    <source>
        <dbReference type="SAM" id="Phobius"/>
    </source>
</evidence>
<feature type="transmembrane region" description="Helical" evidence="5">
    <location>
        <begin position="142"/>
        <end position="168"/>
    </location>
</feature>
<feature type="domain" description="STAS" evidence="6">
    <location>
        <begin position="457"/>
        <end position="558"/>
    </location>
</feature>